<sequence length="948" mass="106569">MTRIANTCLTRLVLLVLVILVCDSPIFSHTSILEAVNDELKTFSEQEASTTTRSQTSFLQQQQQDTHVLYDLYTDPYCSTSKVSILIRNTTCTPNMYCDSNVQLGYFGRVVCPGNNPPPPRPGQVQAMQYNDGASCQDPRPIVTYFPKNVCSPDLFVTAMDGYSGKANCSQYTSFHGDTCSQGIYKQYTFVVNNDTCNSNEFNTGYSLTCHNDQSDPYLNGYISYDLFSDSACTVRLSSTLVRPSQVCIPSGFCVQLAWNVFGIANCMSNLPSLQPGQMAIRHHYGYTCELQYLKFVEYHPLDTCSFSMNFGYVKASCSSYYSYNDNKCQTGGIFSNYSSTSCYDMQTGFSLGYSSNCVGFELKCWDLDVMGSPIPVIESTVIAYNTLVFKVNITKDDHVNLEYYMFFGTSEFNFTTCRVVGDERMNVSSNISYLPCTESFVTSPYLVDHFISSNATTKTYSGDHMTLSIPISIHVVDTRVTTNGGFCRDYKFTTTQVINVQLSPVISISTFNQTTPLNGYLTNLYPIEFSTNSGFLVIQIIFEATNVSLMSLEFYNSTNSLFALRVTETQFLYQNFATFKKYYRVVVISDQTANDYRSLVYFKTIWKRKGVLDTVIEYLPLQITYTIITPPSQKNFTLESTMSLSNNDWTPKIKFLSDERLFAQVHVTTPLGDRTRIRVKDAFMCCFKEFTASITYNPSSGQYGCSRFNSLTMDVWKPVIANSVPDSQVETLTYQFGGNNFYGFSFKLLSTLFPEKYSQQSTSCFLQAHVEPITTNSLSRSMNEAESATVVTSSLFVVDVKKLLKAASISSAREGKIGYTCMGVTPYQCWIHRNTIFAPLYAGFDGHPADFCKYAYDKNPTVYKQCAAQLYEQNYFNQGGCSPLPMPAYYVCADIAVNSGVGRSQQYISELGGYHGQDAKEFARALNEKHRADYIRWGCPTCENSLP</sequence>
<dbReference type="Proteomes" id="UP000444721">
    <property type="component" value="Unassembled WGS sequence"/>
</dbReference>
<feature type="signal peptide" evidence="1">
    <location>
        <begin position="1"/>
        <end position="28"/>
    </location>
</feature>
<dbReference type="GeneID" id="68114377"/>
<evidence type="ECO:0000259" key="2">
    <source>
        <dbReference type="Pfam" id="PF05838"/>
    </source>
</evidence>
<evidence type="ECO:0000256" key="1">
    <source>
        <dbReference type="SAM" id="SignalP"/>
    </source>
</evidence>
<name>A0A6A5BG60_NAEFO</name>
<gene>
    <name evidence="3" type="ORF">FDP41_007159</name>
</gene>
<keyword evidence="4" id="KW-1185">Reference proteome</keyword>
<reference evidence="3 4" key="1">
    <citation type="journal article" date="2019" name="Sci. Rep.">
        <title>Nanopore sequencing improves the draft genome of the human pathogenic amoeba Naegleria fowleri.</title>
        <authorList>
            <person name="Liechti N."/>
            <person name="Schurch N."/>
            <person name="Bruggmann R."/>
            <person name="Wittwer M."/>
        </authorList>
    </citation>
    <scope>NUCLEOTIDE SEQUENCE [LARGE SCALE GENOMIC DNA]</scope>
    <source>
        <strain evidence="3 4">ATCC 30894</strain>
    </source>
</reference>
<comment type="caution">
    <text evidence="3">The sequence shown here is derived from an EMBL/GenBank/DDBJ whole genome shotgun (WGS) entry which is preliminary data.</text>
</comment>
<dbReference type="RefSeq" id="XP_044558485.1">
    <property type="nucleotide sequence ID" value="XM_044710873.1"/>
</dbReference>
<evidence type="ECO:0000313" key="4">
    <source>
        <dbReference type="Proteomes" id="UP000444721"/>
    </source>
</evidence>
<dbReference type="EMBL" id="VFQX01000058">
    <property type="protein sequence ID" value="KAF0973772.1"/>
    <property type="molecule type" value="Genomic_DNA"/>
</dbReference>
<dbReference type="Pfam" id="PF05838">
    <property type="entry name" value="Glyco_hydro_108"/>
    <property type="match status" value="1"/>
</dbReference>
<evidence type="ECO:0000313" key="3">
    <source>
        <dbReference type="EMBL" id="KAF0973772.1"/>
    </source>
</evidence>
<accession>A0A6A5BG60</accession>
<dbReference type="VEuPathDB" id="AmoebaDB:NfTy_009200"/>
<protein>
    <recommendedName>
        <fullName evidence="2">TtsA-like Glycoside hydrolase family 108 domain-containing protein</fullName>
    </recommendedName>
</protein>
<dbReference type="Gene3D" id="1.20.141.10">
    <property type="entry name" value="Chitosanase, subunit A, domain 1"/>
    <property type="match status" value="1"/>
</dbReference>
<dbReference type="VEuPathDB" id="AmoebaDB:NF0054790"/>
<feature type="domain" description="TtsA-like Glycoside hydrolase family 108" evidence="2">
    <location>
        <begin position="819"/>
        <end position="901"/>
    </location>
</feature>
<organism evidence="3 4">
    <name type="scientific">Naegleria fowleri</name>
    <name type="common">Brain eating amoeba</name>
    <dbReference type="NCBI Taxonomy" id="5763"/>
    <lineage>
        <taxon>Eukaryota</taxon>
        <taxon>Discoba</taxon>
        <taxon>Heterolobosea</taxon>
        <taxon>Tetramitia</taxon>
        <taxon>Eutetramitia</taxon>
        <taxon>Vahlkampfiidae</taxon>
        <taxon>Naegleria</taxon>
    </lineage>
</organism>
<dbReference type="OrthoDB" id="10258417at2759"/>
<dbReference type="AlphaFoldDB" id="A0A6A5BG60"/>
<proteinExistence type="predicted"/>
<feature type="chain" id="PRO_5025570050" description="TtsA-like Glycoside hydrolase family 108 domain-containing protein" evidence="1">
    <location>
        <begin position="29"/>
        <end position="948"/>
    </location>
</feature>
<keyword evidence="1" id="KW-0732">Signal</keyword>
<dbReference type="VEuPathDB" id="AmoebaDB:NF0054780"/>
<dbReference type="VEuPathDB" id="AmoebaDB:FDP41_007159"/>
<dbReference type="InterPro" id="IPR008565">
    <property type="entry name" value="TtsA-like_GH18_dom"/>
</dbReference>